<protein>
    <submittedName>
        <fullName evidence="1">Uncharacterized protein</fullName>
    </submittedName>
</protein>
<dbReference type="AlphaFoldDB" id="A0A9P8PWC9"/>
<evidence type="ECO:0000313" key="1">
    <source>
        <dbReference type="EMBL" id="KAH3679538.1"/>
    </source>
</evidence>
<name>A0A9P8PWC9_WICPI</name>
<proteinExistence type="predicted"/>
<dbReference type="EMBL" id="JAEUBG010004897">
    <property type="protein sequence ID" value="KAH3679538.1"/>
    <property type="molecule type" value="Genomic_DNA"/>
</dbReference>
<gene>
    <name evidence="1" type="ORF">WICPIJ_008587</name>
</gene>
<reference evidence="1" key="2">
    <citation type="submission" date="2021-01" db="EMBL/GenBank/DDBJ databases">
        <authorList>
            <person name="Schikora-Tamarit M.A."/>
        </authorList>
    </citation>
    <scope>NUCLEOTIDE SEQUENCE</scope>
    <source>
        <strain evidence="1">CBS2887</strain>
    </source>
</reference>
<organism evidence="1 2">
    <name type="scientific">Wickerhamomyces pijperi</name>
    <name type="common">Yeast</name>
    <name type="synonym">Pichia pijperi</name>
    <dbReference type="NCBI Taxonomy" id="599730"/>
    <lineage>
        <taxon>Eukaryota</taxon>
        <taxon>Fungi</taxon>
        <taxon>Dikarya</taxon>
        <taxon>Ascomycota</taxon>
        <taxon>Saccharomycotina</taxon>
        <taxon>Saccharomycetes</taxon>
        <taxon>Phaffomycetales</taxon>
        <taxon>Wickerhamomycetaceae</taxon>
        <taxon>Wickerhamomyces</taxon>
    </lineage>
</organism>
<evidence type="ECO:0000313" key="2">
    <source>
        <dbReference type="Proteomes" id="UP000774326"/>
    </source>
</evidence>
<reference evidence="1" key="1">
    <citation type="journal article" date="2021" name="Open Biol.">
        <title>Shared evolutionary footprints suggest mitochondrial oxidative damage underlies multiple complex I losses in fungi.</title>
        <authorList>
            <person name="Schikora-Tamarit M.A."/>
            <person name="Marcet-Houben M."/>
            <person name="Nosek J."/>
            <person name="Gabaldon T."/>
        </authorList>
    </citation>
    <scope>NUCLEOTIDE SEQUENCE</scope>
    <source>
        <strain evidence="1">CBS2887</strain>
    </source>
</reference>
<keyword evidence="2" id="KW-1185">Reference proteome</keyword>
<dbReference type="Proteomes" id="UP000774326">
    <property type="component" value="Unassembled WGS sequence"/>
</dbReference>
<accession>A0A9P8PWC9</accession>
<comment type="caution">
    <text evidence="1">The sequence shown here is derived from an EMBL/GenBank/DDBJ whole genome shotgun (WGS) entry which is preliminary data.</text>
</comment>
<sequence length="263" mass="28385">MGGIFKETVEWVEHFMGKQEEELTRNTTVIQPFFTVKLDHQTFLQILRGLTHDLLVGIFKDMVSSHLDVTLARQDSQGWLRSEVNHLSSEITLVLRNVLVEGRRQSWIVPCGGLGVVVNEYGLPSGVKRCSQPGGNSPRPAVVAPVAAMETAEEPEAAGAEPVTFTVIPLEADSAGDKGLSSGNENCLLLAALAVPLVAVPVDPEALAASGAWAAEYEELAPASDRLFMDWSNWLVGFEECDVAEAELMAEGMLEAEVAVDLT</sequence>